<organism evidence="2 3">
    <name type="scientific">Tritrichomonas musculus</name>
    <dbReference type="NCBI Taxonomy" id="1915356"/>
    <lineage>
        <taxon>Eukaryota</taxon>
        <taxon>Metamonada</taxon>
        <taxon>Parabasalia</taxon>
        <taxon>Tritrichomonadida</taxon>
        <taxon>Tritrichomonadidae</taxon>
        <taxon>Tritrichomonas</taxon>
    </lineage>
</organism>
<dbReference type="Gene3D" id="3.30.1490.40">
    <property type="match status" value="1"/>
</dbReference>
<dbReference type="InterPro" id="IPR003169">
    <property type="entry name" value="GYF"/>
</dbReference>
<gene>
    <name evidence="2" type="ORF">M9Y10_011298</name>
</gene>
<keyword evidence="3" id="KW-1185">Reference proteome</keyword>
<reference evidence="2 3" key="1">
    <citation type="submission" date="2024-04" db="EMBL/GenBank/DDBJ databases">
        <title>Tritrichomonas musculus Genome.</title>
        <authorList>
            <person name="Alves-Ferreira E."/>
            <person name="Grigg M."/>
            <person name="Lorenzi H."/>
            <person name="Galac M."/>
        </authorList>
    </citation>
    <scope>NUCLEOTIDE SEQUENCE [LARGE SCALE GENOMIC DNA]</scope>
    <source>
        <strain evidence="2 3">EAF2021</strain>
    </source>
</reference>
<comment type="caution">
    <text evidence="2">The sequence shown here is derived from an EMBL/GenBank/DDBJ whole genome shotgun (WGS) entry which is preliminary data.</text>
</comment>
<sequence>MTRIKFTREELLSLFRNDYPIPEGMVQNQPTFVQKAITPKLLSHQTTQYYGNKGSKNPKIKKDINQPPKLDEPIQKPLPKVLKPVITPLAWYYIDPSQTIQGPFQSPMLRNWWEKKLFPKDIKISVSNDKETFKEICEYFPDLSLAFTYNPMLFPFLGKSEYNENDSLHTIFKNFQDNILH</sequence>
<evidence type="ECO:0000313" key="2">
    <source>
        <dbReference type="EMBL" id="KAK8863610.1"/>
    </source>
</evidence>
<evidence type="ECO:0000313" key="3">
    <source>
        <dbReference type="Proteomes" id="UP001470230"/>
    </source>
</evidence>
<dbReference type="SUPFAM" id="SSF55277">
    <property type="entry name" value="GYF domain"/>
    <property type="match status" value="1"/>
</dbReference>
<proteinExistence type="predicted"/>
<dbReference type="Proteomes" id="UP001470230">
    <property type="component" value="Unassembled WGS sequence"/>
</dbReference>
<dbReference type="Pfam" id="PF02213">
    <property type="entry name" value="GYF"/>
    <property type="match status" value="1"/>
</dbReference>
<dbReference type="EMBL" id="JAPFFF010000017">
    <property type="protein sequence ID" value="KAK8863610.1"/>
    <property type="molecule type" value="Genomic_DNA"/>
</dbReference>
<accession>A0ABR2IJT1</accession>
<protein>
    <submittedName>
        <fullName evidence="2">Kinesin-like protein</fullName>
    </submittedName>
</protein>
<dbReference type="InterPro" id="IPR035445">
    <property type="entry name" value="GYF-like_dom_sf"/>
</dbReference>
<feature type="domain" description="GYF" evidence="1">
    <location>
        <begin position="88"/>
        <end position="144"/>
    </location>
</feature>
<evidence type="ECO:0000259" key="1">
    <source>
        <dbReference type="PROSITE" id="PS50829"/>
    </source>
</evidence>
<name>A0ABR2IJT1_9EUKA</name>
<dbReference type="PROSITE" id="PS50829">
    <property type="entry name" value="GYF"/>
    <property type="match status" value="1"/>
</dbReference>